<evidence type="ECO:0000256" key="6">
    <source>
        <dbReference type="ARBA" id="ARBA00033409"/>
    </source>
</evidence>
<dbReference type="Proteomes" id="UP000637720">
    <property type="component" value="Unassembled WGS sequence"/>
</dbReference>
<accession>A0A8J3FDM6</accession>
<protein>
    <recommendedName>
        <fullName evidence="2 7">DNA repair protein RecO</fullName>
    </recommendedName>
    <alternativeName>
        <fullName evidence="6 7">Recombination protein O</fullName>
    </alternativeName>
</protein>
<dbReference type="SUPFAM" id="SSF50249">
    <property type="entry name" value="Nucleic acid-binding proteins"/>
    <property type="match status" value="1"/>
</dbReference>
<dbReference type="EMBL" id="BMOF01000043">
    <property type="protein sequence ID" value="GGK04929.1"/>
    <property type="molecule type" value="Genomic_DNA"/>
</dbReference>
<comment type="caution">
    <text evidence="9">The sequence shown here is derived from an EMBL/GenBank/DDBJ whole genome shotgun (WGS) entry which is preliminary data.</text>
</comment>
<evidence type="ECO:0000313" key="10">
    <source>
        <dbReference type="Proteomes" id="UP000637720"/>
    </source>
</evidence>
<keyword evidence="10" id="KW-1185">Reference proteome</keyword>
<dbReference type="SUPFAM" id="SSF57863">
    <property type="entry name" value="ArfGap/RecO-like zinc finger"/>
    <property type="match status" value="1"/>
</dbReference>
<evidence type="ECO:0000256" key="1">
    <source>
        <dbReference type="ARBA" id="ARBA00007452"/>
    </source>
</evidence>
<dbReference type="InterPro" id="IPR037278">
    <property type="entry name" value="ARFGAP/RecO"/>
</dbReference>
<evidence type="ECO:0000256" key="7">
    <source>
        <dbReference type="HAMAP-Rule" id="MF_00201"/>
    </source>
</evidence>
<keyword evidence="5 7" id="KW-0234">DNA repair</keyword>
<proteinExistence type="inferred from homology"/>
<dbReference type="GO" id="GO:0043590">
    <property type="term" value="C:bacterial nucleoid"/>
    <property type="evidence" value="ECO:0007669"/>
    <property type="project" value="TreeGrafter"/>
</dbReference>
<evidence type="ECO:0000313" key="9">
    <source>
        <dbReference type="EMBL" id="GGK04929.1"/>
    </source>
</evidence>
<dbReference type="Gene3D" id="2.40.50.140">
    <property type="entry name" value="Nucleic acid-binding proteins"/>
    <property type="match status" value="1"/>
</dbReference>
<dbReference type="HAMAP" id="MF_00201">
    <property type="entry name" value="RecO"/>
    <property type="match status" value="1"/>
</dbReference>
<keyword evidence="3 7" id="KW-0227">DNA damage</keyword>
<dbReference type="InterPro" id="IPR022572">
    <property type="entry name" value="DNA_rep/recomb_RecO_N"/>
</dbReference>
<sequence length="254" mass="27960">MLVRVEGVVLRTMDYGEGHKIVTLFTREQGKMGAVARGAKKPRSRLAAVTQPLTHGLYLCHAGGELATLSQGEVLHAFSRIRHDLLQTAYAAYILEVTDRLLAEREAHPRLFDQLVGILEQIEAGKDPEILTRIYELRALAASGVRPHLDACVACGRLEAAAFSVREGGFLCSACRPADRDALDLAPAAAGVLRRLARVNVGQIGTINVKAETKAQLRRLFHAFWDAHVGVRLKSRAFLEQLEAWADDRPDRLV</sequence>
<dbReference type="AlphaFoldDB" id="A0A8J3FDM6"/>
<dbReference type="Pfam" id="PF11967">
    <property type="entry name" value="RecO_N"/>
    <property type="match status" value="1"/>
</dbReference>
<evidence type="ECO:0000259" key="8">
    <source>
        <dbReference type="Pfam" id="PF11967"/>
    </source>
</evidence>
<dbReference type="InterPro" id="IPR003717">
    <property type="entry name" value="RecO"/>
</dbReference>
<evidence type="ECO:0000256" key="3">
    <source>
        <dbReference type="ARBA" id="ARBA00022763"/>
    </source>
</evidence>
<dbReference type="GO" id="GO:0006302">
    <property type="term" value="P:double-strand break repair"/>
    <property type="evidence" value="ECO:0007669"/>
    <property type="project" value="TreeGrafter"/>
</dbReference>
<dbReference type="PANTHER" id="PTHR33991">
    <property type="entry name" value="DNA REPAIR PROTEIN RECO"/>
    <property type="match status" value="1"/>
</dbReference>
<dbReference type="NCBIfam" id="TIGR00613">
    <property type="entry name" value="reco"/>
    <property type="match status" value="1"/>
</dbReference>
<evidence type="ECO:0000256" key="4">
    <source>
        <dbReference type="ARBA" id="ARBA00023172"/>
    </source>
</evidence>
<dbReference type="Pfam" id="PF02565">
    <property type="entry name" value="RecO_C"/>
    <property type="match status" value="1"/>
</dbReference>
<reference evidence="9" key="1">
    <citation type="journal article" date="2014" name="Int. J. Syst. Evol. Microbiol.">
        <title>Complete genome sequence of Corynebacterium casei LMG S-19264T (=DSM 44701T), isolated from a smear-ripened cheese.</title>
        <authorList>
            <consortium name="US DOE Joint Genome Institute (JGI-PGF)"/>
            <person name="Walter F."/>
            <person name="Albersmeier A."/>
            <person name="Kalinowski J."/>
            <person name="Ruckert C."/>
        </authorList>
    </citation>
    <scope>NUCLEOTIDE SEQUENCE</scope>
    <source>
        <strain evidence="9">JCM 14719</strain>
    </source>
</reference>
<name>A0A8J3FDM6_9BACI</name>
<dbReference type="PANTHER" id="PTHR33991:SF1">
    <property type="entry name" value="DNA REPAIR PROTEIN RECO"/>
    <property type="match status" value="1"/>
</dbReference>
<gene>
    <name evidence="7 9" type="primary">recO</name>
    <name evidence="9" type="ORF">GCM10007043_18740</name>
</gene>
<keyword evidence="4 7" id="KW-0233">DNA recombination</keyword>
<dbReference type="Gene3D" id="1.20.1440.120">
    <property type="entry name" value="Recombination protein O, C-terminal domain"/>
    <property type="match status" value="1"/>
</dbReference>
<evidence type="ECO:0000256" key="2">
    <source>
        <dbReference type="ARBA" id="ARBA00021310"/>
    </source>
</evidence>
<dbReference type="InterPro" id="IPR042242">
    <property type="entry name" value="RecO_C"/>
</dbReference>
<dbReference type="InterPro" id="IPR012340">
    <property type="entry name" value="NA-bd_OB-fold"/>
</dbReference>
<feature type="domain" description="DNA replication/recombination mediator RecO N-terminal" evidence="8">
    <location>
        <begin position="1"/>
        <end position="78"/>
    </location>
</feature>
<reference evidence="9" key="2">
    <citation type="submission" date="2020-09" db="EMBL/GenBank/DDBJ databases">
        <authorList>
            <person name="Sun Q."/>
            <person name="Ohkuma M."/>
        </authorList>
    </citation>
    <scope>NUCLEOTIDE SEQUENCE</scope>
    <source>
        <strain evidence="9">JCM 14719</strain>
    </source>
</reference>
<evidence type="ECO:0000256" key="5">
    <source>
        <dbReference type="ARBA" id="ARBA00023204"/>
    </source>
</evidence>
<organism evidence="9 10">
    <name type="scientific">Calditerricola satsumensis</name>
    <dbReference type="NCBI Taxonomy" id="373054"/>
    <lineage>
        <taxon>Bacteria</taxon>
        <taxon>Bacillati</taxon>
        <taxon>Bacillota</taxon>
        <taxon>Bacilli</taxon>
        <taxon>Bacillales</taxon>
        <taxon>Bacillaceae</taxon>
        <taxon>Calditerricola</taxon>
    </lineage>
</organism>
<dbReference type="GO" id="GO:0006310">
    <property type="term" value="P:DNA recombination"/>
    <property type="evidence" value="ECO:0007669"/>
    <property type="project" value="UniProtKB-UniRule"/>
</dbReference>
<comment type="function">
    <text evidence="7">Involved in DNA repair and RecF pathway recombination.</text>
</comment>
<comment type="similarity">
    <text evidence="1 7">Belongs to the RecO family.</text>
</comment>